<dbReference type="Pfam" id="PF04314">
    <property type="entry name" value="PCuAC"/>
    <property type="match status" value="1"/>
</dbReference>
<dbReference type="InterPro" id="IPR036182">
    <property type="entry name" value="PCuAC_sf"/>
</dbReference>
<name>A0A918CCX9_AGRME</name>
<evidence type="ECO:0000313" key="3">
    <source>
        <dbReference type="Proteomes" id="UP000610303"/>
    </source>
</evidence>
<keyword evidence="1" id="KW-0732">Signal</keyword>
<dbReference type="PROSITE" id="PS51318">
    <property type="entry name" value="TAT"/>
    <property type="match status" value="1"/>
</dbReference>
<evidence type="ECO:0000256" key="1">
    <source>
        <dbReference type="SAM" id="SignalP"/>
    </source>
</evidence>
<dbReference type="AlphaFoldDB" id="A0A918CCX9"/>
<dbReference type="SUPFAM" id="SSF110087">
    <property type="entry name" value="DR1885-like metal-binding protein"/>
    <property type="match status" value="1"/>
</dbReference>
<reference evidence="2" key="1">
    <citation type="journal article" date="2014" name="Int. J. Syst. Evol. Microbiol.">
        <title>Complete genome sequence of Corynebacterium casei LMG S-19264T (=DSM 44701T), isolated from a smear-ripened cheese.</title>
        <authorList>
            <consortium name="US DOE Joint Genome Institute (JGI-PGF)"/>
            <person name="Walter F."/>
            <person name="Albersmeier A."/>
            <person name="Kalinowski J."/>
            <person name="Ruckert C."/>
        </authorList>
    </citation>
    <scope>NUCLEOTIDE SEQUENCE</scope>
    <source>
        <strain evidence="2">JCM 3346</strain>
    </source>
</reference>
<dbReference type="InterPro" id="IPR006311">
    <property type="entry name" value="TAT_signal"/>
</dbReference>
<dbReference type="EMBL" id="BMRJ01000001">
    <property type="protein sequence ID" value="GGR17935.1"/>
    <property type="molecule type" value="Genomic_DNA"/>
</dbReference>
<accession>A0A918CCX9</accession>
<protein>
    <recommendedName>
        <fullName evidence="4">Copper chaperone PCu(A)C</fullName>
    </recommendedName>
</protein>
<proteinExistence type="predicted"/>
<dbReference type="Proteomes" id="UP000610303">
    <property type="component" value="Unassembled WGS sequence"/>
</dbReference>
<dbReference type="Gene3D" id="2.60.40.1890">
    <property type="entry name" value="PCu(A)C copper chaperone"/>
    <property type="match status" value="1"/>
</dbReference>
<comment type="caution">
    <text evidence="2">The sequence shown here is derived from an EMBL/GenBank/DDBJ whole genome shotgun (WGS) entry which is preliminary data.</text>
</comment>
<organism evidence="2 3">
    <name type="scientific">Agromyces mediolanus</name>
    <name type="common">Corynebacterium mediolanum</name>
    <dbReference type="NCBI Taxonomy" id="41986"/>
    <lineage>
        <taxon>Bacteria</taxon>
        <taxon>Bacillati</taxon>
        <taxon>Actinomycetota</taxon>
        <taxon>Actinomycetes</taxon>
        <taxon>Micrococcales</taxon>
        <taxon>Microbacteriaceae</taxon>
        <taxon>Agromyces</taxon>
    </lineage>
</organism>
<dbReference type="PANTHER" id="PTHR36302">
    <property type="entry name" value="BLR7088 PROTEIN"/>
    <property type="match status" value="1"/>
</dbReference>
<dbReference type="InterPro" id="IPR058248">
    <property type="entry name" value="Lxx211020-like"/>
</dbReference>
<gene>
    <name evidence="2" type="ORF">GCM10010196_08740</name>
</gene>
<keyword evidence="3" id="KW-1185">Reference proteome</keyword>
<dbReference type="PANTHER" id="PTHR36302:SF1">
    <property type="entry name" value="COPPER CHAPERONE PCU(A)C"/>
    <property type="match status" value="1"/>
</dbReference>
<sequence length="193" mass="19343">MTTAPTTIARTRRTAGLALAAAAALLLSACAGTAAPAASAGPAATEASHLTVTDAWVKAGDEAMSAAFGELENAGPEPITVVSAETDLAGRVELHETVENETGEMVMREKDGGFVIPAGGSLSLAPGGSHLMLMELAGPILAGEEYEFTLTFADGSSTTFTAPAKDYAGANENYEGGDMDGMDLGDAGHGSGH</sequence>
<evidence type="ECO:0008006" key="4">
    <source>
        <dbReference type="Google" id="ProtNLM"/>
    </source>
</evidence>
<dbReference type="RefSeq" id="WP_189084052.1">
    <property type="nucleotide sequence ID" value="NZ_BMRJ01000001.1"/>
</dbReference>
<feature type="signal peptide" evidence="1">
    <location>
        <begin position="1"/>
        <end position="34"/>
    </location>
</feature>
<evidence type="ECO:0000313" key="2">
    <source>
        <dbReference type="EMBL" id="GGR17935.1"/>
    </source>
</evidence>
<reference evidence="2" key="2">
    <citation type="submission" date="2020-09" db="EMBL/GenBank/DDBJ databases">
        <authorList>
            <person name="Sun Q."/>
            <person name="Ohkuma M."/>
        </authorList>
    </citation>
    <scope>NUCLEOTIDE SEQUENCE</scope>
    <source>
        <strain evidence="2">JCM 3346</strain>
    </source>
</reference>
<feature type="chain" id="PRO_5038713876" description="Copper chaperone PCu(A)C" evidence="1">
    <location>
        <begin position="35"/>
        <end position="193"/>
    </location>
</feature>
<dbReference type="InterPro" id="IPR007410">
    <property type="entry name" value="LpqE-like"/>
</dbReference>